<reference evidence="3 4" key="1">
    <citation type="submission" date="2017-06" db="EMBL/GenBank/DDBJ databases">
        <title>Genome sequencing of cyanobaciteial culture collection at National Institute for Environmental Studies (NIES).</title>
        <authorList>
            <person name="Hirose Y."/>
            <person name="Shimura Y."/>
            <person name="Fujisawa T."/>
            <person name="Nakamura Y."/>
            <person name="Kawachi M."/>
        </authorList>
    </citation>
    <scope>NUCLEOTIDE SEQUENCE [LARGE SCALE GENOMIC DNA]</scope>
    <source>
        <strain evidence="3 4">NIES-21</strain>
    </source>
</reference>
<evidence type="ECO:0000259" key="2">
    <source>
        <dbReference type="Pfam" id="PF02638"/>
    </source>
</evidence>
<evidence type="ECO:0000313" key="4">
    <source>
        <dbReference type="Proteomes" id="UP000218287"/>
    </source>
</evidence>
<dbReference type="Gene3D" id="3.20.20.80">
    <property type="entry name" value="Glycosidases"/>
    <property type="match status" value="1"/>
</dbReference>
<keyword evidence="4" id="KW-1185">Reference proteome</keyword>
<sequence>MFTYFRYKGLRIKTCVVNKLLINAVCNFFSNLTPKPFPTREGEQKSQPLSVAGRGLERGFKNKSRITLITLRQSPFIQISWRSIQRFLPILFAVSFTAVVLLNNFSPANAQISSSPRQEIRGVWLTNNDFDIMKYQAKVQETMAQLRRLNFNTVYPVVWNDGYTKYPSAVAQQLGIPFFFKGAEGQDVIADIITQSRRQGLLAIPWFEFGFMVPLTSELASAHPNWLTQKQDGTQTSITAAGEVAWFNPFHPEVQKFITDLVVEIISKYNADGIQFDDHMSLPVDFGYDSYTIKLYTDETGNPPPTNPQAQAWVQWRADKITAFMLRLNQAVKQIKPNAIFSVSPNYYDFAYKFQLQDWLNWVRLGIVDELVMQVYRNDLEAFTSQITRPEIIETKQYIPTGIGIMAGLRNRPVSLPQIQSQVQAAQQRGLGAVFFYYESLWDYAPEPVAQRQAGFLAVFSNPVLRDTSQFTRRKPTFDTLTVPLYTKGSVSQPGRGYFLEVSVAGDRPKRVLLDTGSAGLRVPKEFLGNVPIRKTGQIVKEVLSDGTILEGELVYTTMSIGLIATEEPIPVQVVTSRKCTPQKPNCSAKTNTPFSGIIGVNYSERTLPYNPLRKLPGNLSNGLIVTGNGGSNNNGSLTLGLTAKNREGFKMTSLKQQPAIDGIPGNRWDSRLIGVCLTISGSSIKNNCNTRMVTDTRAKNGFVEFKSASLAGKLKPGSLRGENTVKVAIPKILDYSLVPGNRDGFNLWNINISPKAEYPIFVNSGIGFFDKYDVLFDSINGQQGFRIRS</sequence>
<dbReference type="SUPFAM" id="SSF50630">
    <property type="entry name" value="Acid proteases"/>
    <property type="match status" value="1"/>
</dbReference>
<dbReference type="InterPro" id="IPR003790">
    <property type="entry name" value="GHL10"/>
</dbReference>
<dbReference type="InterPro" id="IPR052177">
    <property type="entry name" value="Divisome_Glycosyl_Hydrolase"/>
</dbReference>
<evidence type="ECO:0000313" key="3">
    <source>
        <dbReference type="EMBL" id="BAY17051.1"/>
    </source>
</evidence>
<dbReference type="SUPFAM" id="SSF51445">
    <property type="entry name" value="(Trans)glycosidases"/>
    <property type="match status" value="1"/>
</dbReference>
<name>A0A1Z4GHQ8_9CYAN</name>
<dbReference type="PANTHER" id="PTHR43405">
    <property type="entry name" value="GLYCOSYL HYDROLASE DIGH"/>
    <property type="match status" value="1"/>
</dbReference>
<gene>
    <name evidence="3" type="ORF">NIES21_28850</name>
</gene>
<dbReference type="InterPro" id="IPR021109">
    <property type="entry name" value="Peptidase_aspartic_dom_sf"/>
</dbReference>
<dbReference type="Gene3D" id="2.40.70.10">
    <property type="entry name" value="Acid Proteases"/>
    <property type="match status" value="1"/>
</dbReference>
<dbReference type="AlphaFoldDB" id="A0A1Z4GHQ8"/>
<dbReference type="EMBL" id="AP018174">
    <property type="protein sequence ID" value="BAY17051.1"/>
    <property type="molecule type" value="Genomic_DNA"/>
</dbReference>
<feature type="domain" description="Glycosyl hydrolase-like 10" evidence="2">
    <location>
        <begin position="119"/>
        <end position="420"/>
    </location>
</feature>
<organism evidence="3 4">
    <name type="scientific">Anabaenopsis circularis NIES-21</name>
    <dbReference type="NCBI Taxonomy" id="1085406"/>
    <lineage>
        <taxon>Bacteria</taxon>
        <taxon>Bacillati</taxon>
        <taxon>Cyanobacteriota</taxon>
        <taxon>Cyanophyceae</taxon>
        <taxon>Nostocales</taxon>
        <taxon>Nodulariaceae</taxon>
        <taxon>Anabaenopsis</taxon>
    </lineage>
</organism>
<accession>A0A1Z4GHQ8</accession>
<protein>
    <recommendedName>
        <fullName evidence="2">Glycosyl hydrolase-like 10 domain-containing protein</fullName>
    </recommendedName>
</protein>
<dbReference type="Pfam" id="PF02638">
    <property type="entry name" value="GHL10"/>
    <property type="match status" value="1"/>
</dbReference>
<keyword evidence="1" id="KW-0732">Signal</keyword>
<evidence type="ECO:0000256" key="1">
    <source>
        <dbReference type="ARBA" id="ARBA00022729"/>
    </source>
</evidence>
<dbReference type="PANTHER" id="PTHR43405:SF1">
    <property type="entry name" value="GLYCOSYL HYDROLASE DIGH"/>
    <property type="match status" value="1"/>
</dbReference>
<dbReference type="InterPro" id="IPR017853">
    <property type="entry name" value="GH"/>
</dbReference>
<proteinExistence type="predicted"/>
<dbReference type="Proteomes" id="UP000218287">
    <property type="component" value="Chromosome"/>
</dbReference>